<feature type="domain" description="Rab-GAP TBC" evidence="2">
    <location>
        <begin position="413"/>
        <end position="627"/>
    </location>
</feature>
<proteinExistence type="predicted"/>
<dbReference type="PROSITE" id="PS50086">
    <property type="entry name" value="TBC_RABGAP"/>
    <property type="match status" value="1"/>
</dbReference>
<dbReference type="FunFam" id="1.10.8.270:FF:000146">
    <property type="entry name" value="GTPase activating protein, putative"/>
    <property type="match status" value="1"/>
</dbReference>
<keyword evidence="1" id="KW-0343">GTPase activation</keyword>
<sequence length="718" mass="80875">MDVGSKVFVDQLLSRVSFSDIISSHAHIVIEAHRGSGKKSPAGMLMLVRDDKHMNWASGRNKNSNNNTYVDISATAAELPSRGQPPREGSSQNVPAHTEDIFLVWVPYSYIPRECPKLLPAFPRNSPILGVTVVGKPGDSSTELSHITCIEMKCIDKIRRVASVGGKSVIEVYRLDSAEIVMLSFCQGGLTSFLAEMRVLSPMSQSHLDTNDFIVYGHRPKNLTTKFSSSEEERTTVMSHLNKLRSYTRSSFLNELWGTASGTGTPTALQPPTHETGDTRDMQIMLYGKKDSNPLATVATKLTNVFNSLLEPSPNSRDEFASNVEVDPSLLFPCSDTPPKGDERGDFFHGEGGVAAQISQVELQVPRISRCENLRQMGPRLTANEWNTCFVGDERRVDVERFEHAKIVAYMGGIDSDIRLEVWCFMLDVYGCHTSSTESQRQRVRDEYRRRYEVLTGQWKSIFPEQEENFTVFREARVAVEKDVLRTDRFLPAYADECGEKLCMLRNVLLSRVMLNLDLGYCQGMSDILSPIALLAQDEVEAFMIFSCFIANHCCNDILKDVKRGMEQHLTALRALVAFSAPLLFNHLRIQGADDMFFCFRWLLVLFKREFPVEDAMLLWDVIICCPYTPRFEIFVAAALLKAFTPQILEMNLSHDELLKFVNSASCQLDVRHVIVLSQDFYLEVAKHVTTLGGGMVFRRGRLPTLEEVLQILEGNTT</sequence>
<dbReference type="Gene3D" id="1.10.8.270">
    <property type="entry name" value="putative rabgap domain of human tbc1 domain family member 14 like domains"/>
    <property type="match status" value="1"/>
</dbReference>
<keyword evidence="4" id="KW-1185">Reference proteome</keyword>
<comment type="caution">
    <text evidence="3">The sequence shown here is derived from an EMBL/GenBank/DDBJ whole genome shotgun (WGS) entry which is preliminary data.</text>
</comment>
<dbReference type="Proteomes" id="UP000195570">
    <property type="component" value="Unassembled WGS sequence"/>
</dbReference>
<evidence type="ECO:0000313" key="4">
    <source>
        <dbReference type="Proteomes" id="UP000195570"/>
    </source>
</evidence>
<dbReference type="AlphaFoldDB" id="A0A1G4IAG7"/>
<protein>
    <submittedName>
        <fullName evidence="3">GTPase activating protein, putative</fullName>
    </submittedName>
</protein>
<dbReference type="GO" id="GO:0005096">
    <property type="term" value="F:GTPase activator activity"/>
    <property type="evidence" value="ECO:0007669"/>
    <property type="project" value="UniProtKB-KW"/>
</dbReference>
<reference evidence="3" key="1">
    <citation type="submission" date="2016-09" db="EMBL/GenBank/DDBJ databases">
        <authorList>
            <person name="Hebert L."/>
            <person name="Moumen B."/>
        </authorList>
    </citation>
    <scope>NUCLEOTIDE SEQUENCE [LARGE SCALE GENOMIC DNA]</scope>
    <source>
        <strain evidence="3">OVI</strain>
    </source>
</reference>
<dbReference type="Gene3D" id="1.10.472.80">
    <property type="entry name" value="Ypt/Rab-GAP domain of gyp1p, domain 3"/>
    <property type="match status" value="1"/>
</dbReference>
<gene>
    <name evidence="3" type="ORF">TEOVI_000917700</name>
</gene>
<evidence type="ECO:0000256" key="1">
    <source>
        <dbReference type="ARBA" id="ARBA00022468"/>
    </source>
</evidence>
<dbReference type="SUPFAM" id="SSF47923">
    <property type="entry name" value="Ypt/Rab-GAP domain of gyp1p"/>
    <property type="match status" value="2"/>
</dbReference>
<dbReference type="SMART" id="SM00164">
    <property type="entry name" value="TBC"/>
    <property type="match status" value="1"/>
</dbReference>
<dbReference type="PANTHER" id="PTHR22957">
    <property type="entry name" value="TBC1 DOMAIN FAMILY MEMBER GTPASE-ACTIVATING PROTEIN"/>
    <property type="match status" value="1"/>
</dbReference>
<evidence type="ECO:0000259" key="2">
    <source>
        <dbReference type="PROSITE" id="PS50086"/>
    </source>
</evidence>
<dbReference type="InterPro" id="IPR035969">
    <property type="entry name" value="Rab-GAP_TBC_sf"/>
</dbReference>
<name>A0A1G4IAG7_TRYEQ</name>
<accession>A0A1G4IAG7</accession>
<dbReference type="Pfam" id="PF00566">
    <property type="entry name" value="RabGAP-TBC"/>
    <property type="match status" value="1"/>
</dbReference>
<dbReference type="RefSeq" id="XP_067079946.1">
    <property type="nucleotide sequence ID" value="XM_067223845.1"/>
</dbReference>
<dbReference type="VEuPathDB" id="TriTrypDB:TEOVI_000917700"/>
<dbReference type="EMBL" id="CZPT02001091">
    <property type="protein sequence ID" value="SCU68871.1"/>
    <property type="molecule type" value="Genomic_DNA"/>
</dbReference>
<dbReference type="InterPro" id="IPR000195">
    <property type="entry name" value="Rab-GAP-TBC_dom"/>
</dbReference>
<organism evidence="3 4">
    <name type="scientific">Trypanosoma equiperdum</name>
    <dbReference type="NCBI Taxonomy" id="5694"/>
    <lineage>
        <taxon>Eukaryota</taxon>
        <taxon>Discoba</taxon>
        <taxon>Euglenozoa</taxon>
        <taxon>Kinetoplastea</taxon>
        <taxon>Metakinetoplastina</taxon>
        <taxon>Trypanosomatida</taxon>
        <taxon>Trypanosomatidae</taxon>
        <taxon>Trypanosoma</taxon>
    </lineage>
</organism>
<evidence type="ECO:0000313" key="3">
    <source>
        <dbReference type="EMBL" id="SCU68871.1"/>
    </source>
</evidence>
<dbReference type="PANTHER" id="PTHR22957:SF502">
    <property type="entry name" value="SMALL G PROTEIN SIGNALING MODULATOR 2-RELATED"/>
    <property type="match status" value="1"/>
</dbReference>
<dbReference type="GeneID" id="92383111"/>